<sequence length="455" mass="48620">MKHISLNAGEYRAIAGLGMLYAFRMLGLFMVLPVLALYARDLEGATPFLIGIALGGYGLAQAIFQIPFGTLSDRLGRKQIIALGLLLFFAGSVMAALSTTIYGVIAGRCLQGSGAIAGALMALLADKTREETRTTAMAAIGMSIGVAFGLAMALGPFLAEVFGLSGVFWSTALLALVGLLILWRLVPSAPARQHRDVGVDPRQLRKMLFKSELLRLNFSIFALHAILTGCFIALPIRLENLGIDAQYHGWVYLPVMAAGFFAMVPLIIAAEKYRHMKKIFMGAVAAMTLALLGLGETAQTKWVLILLLLIFFTGFNLMEAMLPSMISKLSPAGAKGTAMGVYSTSQFLGASVGGGLGGAVAGHFGIDAVFLFAAALGALWFLTILNMTAPKHLSSEVVSLEGKRITNSSACSRELKNIAGIEDALVVREENVAYLKIDRDAIDREALTRWLQISP</sequence>
<comment type="subcellular location">
    <subcellularLocation>
        <location evidence="1">Cell membrane</location>
        <topology evidence="1">Multi-pass membrane protein</topology>
    </subcellularLocation>
</comment>
<dbReference type="AlphaFoldDB" id="A0A240URD0"/>
<evidence type="ECO:0000256" key="2">
    <source>
        <dbReference type="ARBA" id="ARBA00022448"/>
    </source>
</evidence>
<evidence type="ECO:0000313" key="7">
    <source>
        <dbReference type="EMBL" id="ART63580.1"/>
    </source>
</evidence>
<gene>
    <name evidence="7" type="ORF">B9H00_11380</name>
</gene>
<dbReference type="InterPro" id="IPR036259">
    <property type="entry name" value="MFS_trans_sf"/>
</dbReference>
<reference evidence="7 8" key="1">
    <citation type="submission" date="2017-05" db="EMBL/GenBank/DDBJ databases">
        <authorList>
            <person name="Song R."/>
            <person name="Chenine A.L."/>
            <person name="Ruprecht R.M."/>
        </authorList>
    </citation>
    <scope>NUCLEOTIDE SEQUENCE [LARGE SCALE GENOMIC DNA]</scope>
    <source>
        <strain evidence="7">SW32</strain>
    </source>
</reference>
<keyword evidence="2" id="KW-0813">Transport</keyword>
<evidence type="ECO:0000256" key="3">
    <source>
        <dbReference type="ARBA" id="ARBA00022475"/>
    </source>
</evidence>
<dbReference type="GO" id="GO:0005886">
    <property type="term" value="C:plasma membrane"/>
    <property type="evidence" value="ECO:0007669"/>
    <property type="project" value="UniProtKB-SubCell"/>
</dbReference>
<keyword evidence="8" id="KW-1185">Reference proteome</keyword>
<keyword evidence="4" id="KW-0812">Transmembrane</keyword>
<dbReference type="InterPro" id="IPR020846">
    <property type="entry name" value="MFS_dom"/>
</dbReference>
<dbReference type="GO" id="GO:0022857">
    <property type="term" value="F:transmembrane transporter activity"/>
    <property type="evidence" value="ECO:0007669"/>
    <property type="project" value="InterPro"/>
</dbReference>
<dbReference type="Pfam" id="PF07690">
    <property type="entry name" value="MFS_1"/>
    <property type="match status" value="1"/>
</dbReference>
<dbReference type="PANTHER" id="PTHR23517">
    <property type="entry name" value="RESISTANCE PROTEIN MDTM, PUTATIVE-RELATED-RELATED"/>
    <property type="match status" value="1"/>
</dbReference>
<organism evidence="7 8">
    <name type="scientific">Kushneria marisflavi</name>
    <dbReference type="NCBI Taxonomy" id="157779"/>
    <lineage>
        <taxon>Bacteria</taxon>
        <taxon>Pseudomonadati</taxon>
        <taxon>Pseudomonadota</taxon>
        <taxon>Gammaproteobacteria</taxon>
        <taxon>Oceanospirillales</taxon>
        <taxon>Halomonadaceae</taxon>
        <taxon>Kushneria</taxon>
    </lineage>
</organism>
<evidence type="ECO:0000313" key="8">
    <source>
        <dbReference type="Proteomes" id="UP000194457"/>
    </source>
</evidence>
<dbReference type="Proteomes" id="UP000194457">
    <property type="component" value="Chromosome"/>
</dbReference>
<dbReference type="RefSeq" id="WP_086900760.1">
    <property type="nucleotide sequence ID" value="NZ_CP021358.1"/>
</dbReference>
<dbReference type="Gene3D" id="3.30.70.100">
    <property type="match status" value="1"/>
</dbReference>
<accession>A0A240URD0</accession>
<dbReference type="InterPro" id="IPR050171">
    <property type="entry name" value="MFS_Transporters"/>
</dbReference>
<evidence type="ECO:0000256" key="5">
    <source>
        <dbReference type="ARBA" id="ARBA00022989"/>
    </source>
</evidence>
<proteinExistence type="predicted"/>
<dbReference type="CDD" id="cd17472">
    <property type="entry name" value="MFS_YajR_like"/>
    <property type="match status" value="1"/>
</dbReference>
<keyword evidence="6" id="KW-0472">Membrane</keyword>
<evidence type="ECO:0000256" key="6">
    <source>
        <dbReference type="ARBA" id="ARBA00023136"/>
    </source>
</evidence>
<keyword evidence="5" id="KW-1133">Transmembrane helix</keyword>
<protein>
    <submittedName>
        <fullName evidence="7">MFS transporter</fullName>
    </submittedName>
</protein>
<dbReference type="PANTHER" id="PTHR23517:SF2">
    <property type="entry name" value="MULTIDRUG RESISTANCE PROTEIN MDTH"/>
    <property type="match status" value="1"/>
</dbReference>
<evidence type="ECO:0000256" key="1">
    <source>
        <dbReference type="ARBA" id="ARBA00004651"/>
    </source>
</evidence>
<evidence type="ECO:0000256" key="4">
    <source>
        <dbReference type="ARBA" id="ARBA00022692"/>
    </source>
</evidence>
<dbReference type="EMBL" id="CP021358">
    <property type="protein sequence ID" value="ART63580.1"/>
    <property type="molecule type" value="Genomic_DNA"/>
</dbReference>
<dbReference type="PROSITE" id="PS50850">
    <property type="entry name" value="MFS"/>
    <property type="match status" value="1"/>
</dbReference>
<name>A0A240URD0_9GAMM</name>
<keyword evidence="3" id="KW-1003">Cell membrane</keyword>
<dbReference type="InterPro" id="IPR011701">
    <property type="entry name" value="MFS"/>
</dbReference>
<dbReference type="Gene3D" id="1.20.1250.20">
    <property type="entry name" value="MFS general substrate transporter like domains"/>
    <property type="match status" value="1"/>
</dbReference>
<dbReference type="KEGG" id="kma:B9H00_11380"/>
<dbReference type="SUPFAM" id="SSF103473">
    <property type="entry name" value="MFS general substrate transporter"/>
    <property type="match status" value="1"/>
</dbReference>
<dbReference type="OrthoDB" id="9764259at2"/>